<comment type="caution">
    <text evidence="1">The sequence shown here is derived from an EMBL/GenBank/DDBJ whole genome shotgun (WGS) entry which is preliminary data.</text>
</comment>
<gene>
    <name evidence="1" type="ORF">WISP_111503</name>
</gene>
<organism evidence="1 2">
    <name type="scientific">Willisornis vidua</name>
    <name type="common">Xingu scale-backed antbird</name>
    <dbReference type="NCBI Taxonomy" id="1566151"/>
    <lineage>
        <taxon>Eukaryota</taxon>
        <taxon>Metazoa</taxon>
        <taxon>Chordata</taxon>
        <taxon>Craniata</taxon>
        <taxon>Vertebrata</taxon>
        <taxon>Euteleostomi</taxon>
        <taxon>Archelosauria</taxon>
        <taxon>Archosauria</taxon>
        <taxon>Dinosauria</taxon>
        <taxon>Saurischia</taxon>
        <taxon>Theropoda</taxon>
        <taxon>Coelurosauria</taxon>
        <taxon>Aves</taxon>
        <taxon>Neognathae</taxon>
        <taxon>Neoaves</taxon>
        <taxon>Telluraves</taxon>
        <taxon>Australaves</taxon>
        <taxon>Passeriformes</taxon>
        <taxon>Thamnophilidae</taxon>
        <taxon>Willisornis</taxon>
    </lineage>
</organism>
<dbReference type="EMBL" id="WHWB01034442">
    <property type="protein sequence ID" value="KAJ7409926.1"/>
    <property type="molecule type" value="Genomic_DNA"/>
</dbReference>
<dbReference type="Proteomes" id="UP001145742">
    <property type="component" value="Unassembled WGS sequence"/>
</dbReference>
<evidence type="ECO:0000313" key="2">
    <source>
        <dbReference type="Proteomes" id="UP001145742"/>
    </source>
</evidence>
<name>A0ABQ9CYA0_9PASS</name>
<evidence type="ECO:0000313" key="1">
    <source>
        <dbReference type="EMBL" id="KAJ7409926.1"/>
    </source>
</evidence>
<sequence>MELLERPEEAPGWAEDGAALLGGKAGRAGIVQPGKEKLWGDLIVAFQDLEESTRKMERDYLEGPGVTGQGGMASNFFSILDVSSPCSIIHISHLEEDMTDA</sequence>
<proteinExistence type="predicted"/>
<protein>
    <submittedName>
        <fullName evidence="1">Uncharacterized protein</fullName>
    </submittedName>
</protein>
<accession>A0ABQ9CYA0</accession>
<keyword evidence="2" id="KW-1185">Reference proteome</keyword>
<reference evidence="1" key="1">
    <citation type="submission" date="2019-10" db="EMBL/GenBank/DDBJ databases">
        <authorList>
            <person name="Soares A.E.R."/>
            <person name="Aleixo A."/>
            <person name="Schneider P."/>
            <person name="Miyaki C.Y."/>
            <person name="Schneider M.P."/>
            <person name="Mello C."/>
            <person name="Vasconcelos A.T.R."/>
        </authorList>
    </citation>
    <scope>NUCLEOTIDE SEQUENCE</scope>
    <source>
        <tissue evidence="1">Muscle</tissue>
    </source>
</reference>